<evidence type="ECO:0000256" key="4">
    <source>
        <dbReference type="ARBA" id="ARBA00023170"/>
    </source>
</evidence>
<keyword evidence="1 5" id="KW-0600">Photoreceptor protein</keyword>
<evidence type="ECO:0000256" key="5">
    <source>
        <dbReference type="PIRNR" id="PIRNR000087"/>
    </source>
</evidence>
<evidence type="ECO:0000313" key="7">
    <source>
        <dbReference type="EMBL" id="TLU73489.1"/>
    </source>
</evidence>
<keyword evidence="4 5" id="KW-0675">Receptor</keyword>
<evidence type="ECO:0000256" key="2">
    <source>
        <dbReference type="ARBA" id="ARBA00022606"/>
    </source>
</evidence>
<protein>
    <recommendedName>
        <fullName evidence="5">Photoactive yellow protein</fullName>
        <shortName evidence="5">PYP</shortName>
    </recommendedName>
</protein>
<comment type="caution">
    <text evidence="7">The sequence shown here is derived from an EMBL/GenBank/DDBJ whole genome shotgun (WGS) entry which is preliminary data.</text>
</comment>
<reference evidence="7 8" key="1">
    <citation type="submission" date="2019-05" db="EMBL/GenBank/DDBJ databases">
        <authorList>
            <person name="Pankratov T."/>
            <person name="Grouzdev D."/>
        </authorList>
    </citation>
    <scope>NUCLEOTIDE SEQUENCE [LARGE SCALE GENOMIC DNA]</scope>
    <source>
        <strain evidence="7 8">KEBCLARHB70R</strain>
    </source>
</reference>
<keyword evidence="3 5" id="KW-0157">Chromophore</keyword>
<sequence length="129" mass="14376">MGHDREPARFDMPNVVAAVEAMTQGEIDALPFGAVRLDASGTVTSYSATERQESRSGDRARVGRNFFTEVAPCLDTPGFRGRVDAAHARGHLDIEFNYVYDFPEGEREVTVRVLPASDGGYWMFSRWET</sequence>
<comment type="similarity">
    <text evidence="5">Belongs to the photoactive yellow protein family.</text>
</comment>
<dbReference type="PIRSF" id="PIRSF000087">
    <property type="entry name" value="PYP"/>
    <property type="match status" value="1"/>
</dbReference>
<evidence type="ECO:0000256" key="6">
    <source>
        <dbReference type="PIRSR" id="PIRSR000087-50"/>
    </source>
</evidence>
<dbReference type="Proteomes" id="UP000305654">
    <property type="component" value="Unassembled WGS sequence"/>
</dbReference>
<dbReference type="GO" id="GO:0006355">
    <property type="term" value="P:regulation of DNA-templated transcription"/>
    <property type="evidence" value="ECO:0007669"/>
    <property type="project" value="UniProtKB-UniRule"/>
</dbReference>
<evidence type="ECO:0000256" key="3">
    <source>
        <dbReference type="ARBA" id="ARBA00022991"/>
    </source>
</evidence>
<keyword evidence="2 5" id="KW-0716">Sensory transduction</keyword>
<accession>A0A5R9J925</accession>
<evidence type="ECO:0000313" key="8">
    <source>
        <dbReference type="Proteomes" id="UP000305654"/>
    </source>
</evidence>
<feature type="modified residue" description="S-(4-hydroxycinnamyl)cysteine" evidence="6">
    <location>
        <position position="73"/>
    </location>
</feature>
<proteinExistence type="inferred from homology"/>
<dbReference type="SUPFAM" id="SSF55785">
    <property type="entry name" value="PYP-like sensor domain (PAS domain)"/>
    <property type="match status" value="1"/>
</dbReference>
<comment type="PTM">
    <text evidence="6">The 4-hydroxycinnamic acid (p-coumaric acid) chromophore is covalently bound via a thioester linkage.</text>
</comment>
<evidence type="ECO:0000256" key="1">
    <source>
        <dbReference type="ARBA" id="ARBA00022543"/>
    </source>
</evidence>
<dbReference type="GO" id="GO:0007602">
    <property type="term" value="P:phototransduction"/>
    <property type="evidence" value="ECO:0007669"/>
    <property type="project" value="UniProtKB-UniRule"/>
</dbReference>
<name>A0A5R9J925_9PROT</name>
<dbReference type="InterPro" id="IPR012130">
    <property type="entry name" value="PYP"/>
</dbReference>
<dbReference type="Gene3D" id="3.30.450.20">
    <property type="entry name" value="PAS domain"/>
    <property type="match status" value="1"/>
</dbReference>
<gene>
    <name evidence="7" type="ORF">FE263_08905</name>
</gene>
<keyword evidence="8" id="KW-1185">Reference proteome</keyword>
<dbReference type="OrthoDB" id="329226at2"/>
<dbReference type="InterPro" id="IPR035965">
    <property type="entry name" value="PAS-like_dom_sf"/>
</dbReference>
<dbReference type="AlphaFoldDB" id="A0A5R9J925"/>
<organism evidence="7 8">
    <name type="scientific">Lichenicoccus roseus</name>
    <dbReference type="NCBI Taxonomy" id="2683649"/>
    <lineage>
        <taxon>Bacteria</taxon>
        <taxon>Pseudomonadati</taxon>
        <taxon>Pseudomonadota</taxon>
        <taxon>Alphaproteobacteria</taxon>
        <taxon>Acetobacterales</taxon>
        <taxon>Acetobacteraceae</taxon>
        <taxon>Lichenicoccus</taxon>
    </lineage>
</organism>
<dbReference type="RefSeq" id="WP_138325569.1">
    <property type="nucleotide sequence ID" value="NZ_VCDI01000002.1"/>
</dbReference>
<dbReference type="EMBL" id="VCDI01000002">
    <property type="protein sequence ID" value="TLU73489.1"/>
    <property type="molecule type" value="Genomic_DNA"/>
</dbReference>
<dbReference type="GO" id="GO:0009881">
    <property type="term" value="F:photoreceptor activity"/>
    <property type="evidence" value="ECO:0007669"/>
    <property type="project" value="UniProtKB-UniRule"/>
</dbReference>